<reference evidence="1" key="1">
    <citation type="submission" date="2018-05" db="EMBL/GenBank/DDBJ databases">
        <title>Draft genome of Mucuna pruriens seed.</title>
        <authorList>
            <person name="Nnadi N.E."/>
            <person name="Vos R."/>
            <person name="Hasami M.H."/>
            <person name="Devisetty U.K."/>
            <person name="Aguiy J.C."/>
        </authorList>
    </citation>
    <scope>NUCLEOTIDE SEQUENCE [LARGE SCALE GENOMIC DNA]</scope>
    <source>
        <strain evidence="1">JCA_2017</strain>
    </source>
</reference>
<organism evidence="1 2">
    <name type="scientific">Mucuna pruriens</name>
    <name type="common">Velvet bean</name>
    <name type="synonym">Dolichos pruriens</name>
    <dbReference type="NCBI Taxonomy" id="157652"/>
    <lineage>
        <taxon>Eukaryota</taxon>
        <taxon>Viridiplantae</taxon>
        <taxon>Streptophyta</taxon>
        <taxon>Embryophyta</taxon>
        <taxon>Tracheophyta</taxon>
        <taxon>Spermatophyta</taxon>
        <taxon>Magnoliopsida</taxon>
        <taxon>eudicotyledons</taxon>
        <taxon>Gunneridae</taxon>
        <taxon>Pentapetalae</taxon>
        <taxon>rosids</taxon>
        <taxon>fabids</taxon>
        <taxon>Fabales</taxon>
        <taxon>Fabaceae</taxon>
        <taxon>Papilionoideae</taxon>
        <taxon>50 kb inversion clade</taxon>
        <taxon>NPAAA clade</taxon>
        <taxon>indigoferoid/millettioid clade</taxon>
        <taxon>Phaseoleae</taxon>
        <taxon>Mucuna</taxon>
    </lineage>
</organism>
<dbReference type="AlphaFoldDB" id="A0A371F4M8"/>
<accession>A0A371F4M8</accession>
<dbReference type="EMBL" id="QJKJ01010590">
    <property type="protein sequence ID" value="RDX73246.1"/>
    <property type="molecule type" value="Genomic_DNA"/>
</dbReference>
<proteinExistence type="predicted"/>
<evidence type="ECO:0000313" key="1">
    <source>
        <dbReference type="EMBL" id="RDX73246.1"/>
    </source>
</evidence>
<dbReference type="Proteomes" id="UP000257109">
    <property type="component" value="Unassembled WGS sequence"/>
</dbReference>
<keyword evidence="2" id="KW-1185">Reference proteome</keyword>
<name>A0A371F4M8_MUCPR</name>
<protein>
    <submittedName>
        <fullName evidence="1">Uncharacterized protein</fullName>
    </submittedName>
</protein>
<evidence type="ECO:0000313" key="2">
    <source>
        <dbReference type="Proteomes" id="UP000257109"/>
    </source>
</evidence>
<sequence length="88" mass="9854">MISILTQEEEIMGKGKSHIKGKKFQFKKKGNVKIITLSYDSVVIGFGILHDCLYMLGVFSIYDTGENLVLDINVVRLLKTLPCYGISV</sequence>
<feature type="non-terminal residue" evidence="1">
    <location>
        <position position="1"/>
    </location>
</feature>
<gene>
    <name evidence="1" type="ORF">CR513_47178</name>
</gene>
<comment type="caution">
    <text evidence="1">The sequence shown here is derived from an EMBL/GenBank/DDBJ whole genome shotgun (WGS) entry which is preliminary data.</text>
</comment>